<reference evidence="2 3" key="1">
    <citation type="submission" date="2022-09" db="EMBL/GenBank/DDBJ databases">
        <authorList>
            <person name="Palmer J.M."/>
        </authorList>
    </citation>
    <scope>NUCLEOTIDE SEQUENCE [LARGE SCALE GENOMIC DNA]</scope>
    <source>
        <strain evidence="2 3">DSM 7382</strain>
    </source>
</reference>
<organism evidence="2 3">
    <name type="scientific">Cerrena zonata</name>
    <dbReference type="NCBI Taxonomy" id="2478898"/>
    <lineage>
        <taxon>Eukaryota</taxon>
        <taxon>Fungi</taxon>
        <taxon>Dikarya</taxon>
        <taxon>Basidiomycota</taxon>
        <taxon>Agaricomycotina</taxon>
        <taxon>Agaricomycetes</taxon>
        <taxon>Polyporales</taxon>
        <taxon>Cerrenaceae</taxon>
        <taxon>Cerrena</taxon>
    </lineage>
</organism>
<evidence type="ECO:0000313" key="2">
    <source>
        <dbReference type="EMBL" id="KAK7693999.1"/>
    </source>
</evidence>
<sequence length="79" mass="8238">MASSSQLPRKHPRTTSVSSTLDDTGQSQASNPSQDPQPSHGASVPSDSDIEEIPPPSQHKNIPDGEAASVARGTQADFD</sequence>
<evidence type="ECO:0000256" key="1">
    <source>
        <dbReference type="SAM" id="MobiDB-lite"/>
    </source>
</evidence>
<feature type="region of interest" description="Disordered" evidence="1">
    <location>
        <begin position="1"/>
        <end position="79"/>
    </location>
</feature>
<gene>
    <name evidence="2" type="ORF">QCA50_003575</name>
</gene>
<feature type="compositionally biased region" description="Polar residues" evidence="1">
    <location>
        <begin position="14"/>
        <end position="37"/>
    </location>
</feature>
<protein>
    <submittedName>
        <fullName evidence="2">Uncharacterized protein</fullName>
    </submittedName>
</protein>
<dbReference type="Proteomes" id="UP001385951">
    <property type="component" value="Unassembled WGS sequence"/>
</dbReference>
<evidence type="ECO:0000313" key="3">
    <source>
        <dbReference type="Proteomes" id="UP001385951"/>
    </source>
</evidence>
<dbReference type="EMBL" id="JASBNA010000003">
    <property type="protein sequence ID" value="KAK7693999.1"/>
    <property type="molecule type" value="Genomic_DNA"/>
</dbReference>
<comment type="caution">
    <text evidence="2">The sequence shown here is derived from an EMBL/GenBank/DDBJ whole genome shotgun (WGS) entry which is preliminary data.</text>
</comment>
<proteinExistence type="predicted"/>
<name>A0AAW0GWN4_9APHY</name>
<dbReference type="AlphaFoldDB" id="A0AAW0GWN4"/>
<accession>A0AAW0GWN4</accession>
<keyword evidence="3" id="KW-1185">Reference proteome</keyword>